<protein>
    <submittedName>
        <fullName evidence="1">SFRICE_014454</fullName>
    </submittedName>
</protein>
<evidence type="ECO:0000313" key="1">
    <source>
        <dbReference type="EMBL" id="SOQ35372.1"/>
    </source>
</evidence>
<dbReference type="AlphaFoldDB" id="A0A2H1V4R4"/>
<gene>
    <name evidence="1" type="ORF">SFRICE_014454</name>
</gene>
<organism evidence="1">
    <name type="scientific">Spodoptera frugiperda</name>
    <name type="common">Fall armyworm</name>
    <dbReference type="NCBI Taxonomy" id="7108"/>
    <lineage>
        <taxon>Eukaryota</taxon>
        <taxon>Metazoa</taxon>
        <taxon>Ecdysozoa</taxon>
        <taxon>Arthropoda</taxon>
        <taxon>Hexapoda</taxon>
        <taxon>Insecta</taxon>
        <taxon>Pterygota</taxon>
        <taxon>Neoptera</taxon>
        <taxon>Endopterygota</taxon>
        <taxon>Lepidoptera</taxon>
        <taxon>Glossata</taxon>
        <taxon>Ditrysia</taxon>
        <taxon>Noctuoidea</taxon>
        <taxon>Noctuidae</taxon>
        <taxon>Amphipyrinae</taxon>
        <taxon>Spodoptera</taxon>
    </lineage>
</organism>
<accession>A0A2H1V4R4</accession>
<sequence>MLKGGGGLELIRLCYFGNLFVLLFLCKTEKIINTTTSRLLSLEVGVIQCTPTFHHFCYKLHVMGGEPIVIYWAQIQTPNTLPYPGIEPEIPCSAVALATTQPTRQSVVLRQVFVNDIKQKNVAKHAYVSSTAYKWPLMTKASHGEDLCIIHHACSMFPHDVFVNRLSVESK</sequence>
<dbReference type="EMBL" id="ODYU01000497">
    <property type="protein sequence ID" value="SOQ35372.1"/>
    <property type="molecule type" value="Genomic_DNA"/>
</dbReference>
<name>A0A2H1V4R4_SPOFR</name>
<reference evidence="1" key="1">
    <citation type="submission" date="2016-07" db="EMBL/GenBank/DDBJ databases">
        <authorList>
            <person name="Bretaudeau A."/>
        </authorList>
    </citation>
    <scope>NUCLEOTIDE SEQUENCE</scope>
    <source>
        <strain evidence="1">Rice</strain>
        <tissue evidence="1">Whole body</tissue>
    </source>
</reference>
<proteinExistence type="predicted"/>